<feature type="compositionally biased region" description="Polar residues" evidence="5">
    <location>
        <begin position="977"/>
        <end position="1023"/>
    </location>
</feature>
<feature type="compositionally biased region" description="Low complexity" evidence="5">
    <location>
        <begin position="807"/>
        <end position="817"/>
    </location>
</feature>
<evidence type="ECO:0000259" key="7">
    <source>
        <dbReference type="PROSITE" id="PS51783"/>
    </source>
</evidence>
<dbReference type="PROSITE" id="PS50082">
    <property type="entry name" value="WD_REPEATS_2"/>
    <property type="match status" value="2"/>
</dbReference>
<evidence type="ECO:0000256" key="2">
    <source>
        <dbReference type="ARBA" id="ARBA00022737"/>
    </source>
</evidence>
<dbReference type="Proteomes" id="UP001050691">
    <property type="component" value="Unassembled WGS sequence"/>
</dbReference>
<dbReference type="CDD" id="cd06071">
    <property type="entry name" value="Beach"/>
    <property type="match status" value="1"/>
</dbReference>
<evidence type="ECO:0000256" key="4">
    <source>
        <dbReference type="SAM" id="Coils"/>
    </source>
</evidence>
<dbReference type="InterPro" id="IPR019775">
    <property type="entry name" value="WD40_repeat_CS"/>
</dbReference>
<dbReference type="InterPro" id="IPR051944">
    <property type="entry name" value="BEACH_domain_protein"/>
</dbReference>
<dbReference type="Pfam" id="PF14844">
    <property type="entry name" value="PH_BEACH"/>
    <property type="match status" value="1"/>
</dbReference>
<dbReference type="PROSITE" id="PS50197">
    <property type="entry name" value="BEACH"/>
    <property type="match status" value="1"/>
</dbReference>
<feature type="region of interest" description="Disordered" evidence="5">
    <location>
        <begin position="536"/>
        <end position="555"/>
    </location>
</feature>
<evidence type="ECO:0000256" key="1">
    <source>
        <dbReference type="ARBA" id="ARBA00022574"/>
    </source>
</evidence>
<dbReference type="InterPro" id="IPR056252">
    <property type="entry name" value="Alfy-like_Arm-like"/>
</dbReference>
<proteinExistence type="predicted"/>
<dbReference type="SUPFAM" id="SSF50978">
    <property type="entry name" value="WD40 repeat-like"/>
    <property type="match status" value="1"/>
</dbReference>
<dbReference type="PANTHER" id="PTHR46108">
    <property type="entry name" value="BLUE CHEESE"/>
    <property type="match status" value="1"/>
</dbReference>
<comment type="caution">
    <text evidence="8">The sequence shown here is derived from an EMBL/GenBank/DDBJ whole genome shotgun (WGS) entry which is preliminary data.</text>
</comment>
<feature type="domain" description="BEACH" evidence="6">
    <location>
        <begin position="2009"/>
        <end position="2297"/>
    </location>
</feature>
<dbReference type="PANTHER" id="PTHR46108:SF4">
    <property type="entry name" value="BLUE CHEESE"/>
    <property type="match status" value="1"/>
</dbReference>
<dbReference type="Gene3D" id="1.10.1540.10">
    <property type="entry name" value="BEACH domain"/>
    <property type="match status" value="1"/>
</dbReference>
<feature type="region of interest" description="Disordered" evidence="5">
    <location>
        <begin position="370"/>
        <end position="402"/>
    </location>
</feature>
<dbReference type="EMBL" id="BPWL01000008">
    <property type="protein sequence ID" value="GJJ12773.1"/>
    <property type="molecule type" value="Genomic_DNA"/>
</dbReference>
<keyword evidence="2" id="KW-0677">Repeat</keyword>
<dbReference type="Gene3D" id="2.130.10.10">
    <property type="entry name" value="YVTN repeat-like/Quinoprotein amine dehydrogenase"/>
    <property type="match status" value="1"/>
</dbReference>
<dbReference type="SUPFAM" id="SSF50729">
    <property type="entry name" value="PH domain-like"/>
    <property type="match status" value="1"/>
</dbReference>
<keyword evidence="9" id="KW-1185">Reference proteome</keyword>
<feature type="region of interest" description="Disordered" evidence="5">
    <location>
        <begin position="1681"/>
        <end position="1717"/>
    </location>
</feature>
<feature type="repeat" description="WD" evidence="3">
    <location>
        <begin position="2396"/>
        <end position="2423"/>
    </location>
</feature>
<dbReference type="PROSITE" id="PS00678">
    <property type="entry name" value="WD_REPEATS_1"/>
    <property type="match status" value="1"/>
</dbReference>
<evidence type="ECO:0000256" key="5">
    <source>
        <dbReference type="SAM" id="MobiDB-lite"/>
    </source>
</evidence>
<evidence type="ECO:0000313" key="9">
    <source>
        <dbReference type="Proteomes" id="UP001050691"/>
    </source>
</evidence>
<feature type="region of interest" description="Disordered" evidence="5">
    <location>
        <begin position="977"/>
        <end position="1036"/>
    </location>
</feature>
<organism evidence="8 9">
    <name type="scientific">Clathrus columnatus</name>
    <dbReference type="NCBI Taxonomy" id="1419009"/>
    <lineage>
        <taxon>Eukaryota</taxon>
        <taxon>Fungi</taxon>
        <taxon>Dikarya</taxon>
        <taxon>Basidiomycota</taxon>
        <taxon>Agaricomycotina</taxon>
        <taxon>Agaricomycetes</taxon>
        <taxon>Phallomycetidae</taxon>
        <taxon>Phallales</taxon>
        <taxon>Clathraceae</taxon>
        <taxon>Clathrus</taxon>
    </lineage>
</organism>
<evidence type="ECO:0008006" key="10">
    <source>
        <dbReference type="Google" id="ProtNLM"/>
    </source>
</evidence>
<evidence type="ECO:0000259" key="6">
    <source>
        <dbReference type="PROSITE" id="PS50197"/>
    </source>
</evidence>
<dbReference type="Gene3D" id="2.30.29.30">
    <property type="entry name" value="Pleckstrin-homology domain (PH domain)/Phosphotyrosine-binding domain (PTB)"/>
    <property type="match status" value="1"/>
</dbReference>
<dbReference type="InterPro" id="IPR000409">
    <property type="entry name" value="BEACH_dom"/>
</dbReference>
<keyword evidence="1 3" id="KW-0853">WD repeat</keyword>
<feature type="compositionally biased region" description="Acidic residues" evidence="5">
    <location>
        <begin position="540"/>
        <end position="552"/>
    </location>
</feature>
<accession>A0AAV5AI39</accession>
<dbReference type="PROSITE" id="PS50294">
    <property type="entry name" value="WD_REPEATS_REGION"/>
    <property type="match status" value="1"/>
</dbReference>
<dbReference type="Pfam" id="PF00400">
    <property type="entry name" value="WD40"/>
    <property type="match status" value="2"/>
</dbReference>
<dbReference type="SMART" id="SM00320">
    <property type="entry name" value="WD40"/>
    <property type="match status" value="4"/>
</dbReference>
<feature type="domain" description="BEACH-type PH" evidence="7">
    <location>
        <begin position="1857"/>
        <end position="1979"/>
    </location>
</feature>
<reference evidence="8" key="1">
    <citation type="submission" date="2021-10" db="EMBL/GenBank/DDBJ databases">
        <title>De novo Genome Assembly of Clathrus columnatus (Basidiomycota, Fungi) Using Illumina and Nanopore Sequence Data.</title>
        <authorList>
            <person name="Ogiso-Tanaka E."/>
            <person name="Itagaki H."/>
            <person name="Hosoya T."/>
            <person name="Hosaka K."/>
        </authorList>
    </citation>
    <scope>NUCLEOTIDE SEQUENCE</scope>
    <source>
        <strain evidence="8">MO-923</strain>
    </source>
</reference>
<dbReference type="SMART" id="SM01026">
    <property type="entry name" value="Beach"/>
    <property type="match status" value="1"/>
</dbReference>
<gene>
    <name evidence="8" type="ORF">Clacol_007018</name>
</gene>
<dbReference type="SUPFAM" id="SSF81837">
    <property type="entry name" value="BEACH domain"/>
    <property type="match status" value="1"/>
</dbReference>
<feature type="compositionally biased region" description="Low complexity" evidence="5">
    <location>
        <begin position="273"/>
        <end position="297"/>
    </location>
</feature>
<dbReference type="InterPro" id="IPR036372">
    <property type="entry name" value="BEACH_dom_sf"/>
</dbReference>
<dbReference type="InterPro" id="IPR001680">
    <property type="entry name" value="WD40_rpt"/>
</dbReference>
<keyword evidence="4" id="KW-0175">Coiled coil</keyword>
<feature type="region of interest" description="Disordered" evidence="5">
    <location>
        <begin position="203"/>
        <end position="223"/>
    </location>
</feature>
<dbReference type="PROSITE" id="PS51783">
    <property type="entry name" value="PH_BEACH"/>
    <property type="match status" value="1"/>
</dbReference>
<feature type="compositionally biased region" description="Polar residues" evidence="5">
    <location>
        <begin position="382"/>
        <end position="402"/>
    </location>
</feature>
<feature type="region of interest" description="Disordered" evidence="5">
    <location>
        <begin position="20"/>
        <end position="40"/>
    </location>
</feature>
<evidence type="ECO:0000313" key="8">
    <source>
        <dbReference type="EMBL" id="GJJ12773.1"/>
    </source>
</evidence>
<dbReference type="Pfam" id="PF23295">
    <property type="entry name" value="Arm_4"/>
    <property type="match status" value="1"/>
</dbReference>
<evidence type="ECO:0000256" key="3">
    <source>
        <dbReference type="PROSITE-ProRule" id="PRU00221"/>
    </source>
</evidence>
<dbReference type="Pfam" id="PF02138">
    <property type="entry name" value="Beach"/>
    <property type="match status" value="1"/>
</dbReference>
<protein>
    <recommendedName>
        <fullName evidence="10">Beach-domain-containing protein</fullName>
    </recommendedName>
</protein>
<dbReference type="InterPro" id="IPR015943">
    <property type="entry name" value="WD40/YVTN_repeat-like_dom_sf"/>
</dbReference>
<dbReference type="InterPro" id="IPR023362">
    <property type="entry name" value="PH-BEACH_dom"/>
</dbReference>
<feature type="coiled-coil region" evidence="4">
    <location>
        <begin position="1720"/>
        <end position="1759"/>
    </location>
</feature>
<feature type="region of interest" description="Disordered" evidence="5">
    <location>
        <begin position="265"/>
        <end position="297"/>
    </location>
</feature>
<dbReference type="InterPro" id="IPR011993">
    <property type="entry name" value="PH-like_dom_sf"/>
</dbReference>
<feature type="compositionally biased region" description="Polar residues" evidence="5">
    <location>
        <begin position="1681"/>
        <end position="1694"/>
    </location>
</feature>
<dbReference type="InterPro" id="IPR036322">
    <property type="entry name" value="WD40_repeat_dom_sf"/>
</dbReference>
<feature type="region of interest" description="Disordered" evidence="5">
    <location>
        <begin position="807"/>
        <end position="834"/>
    </location>
</feature>
<sequence length="2611" mass="288991">MLKSIFTPLKTKFDQSVSIFSPTTAPPLPSNHDENNQTDDAQESENVMVLKMCVEEFKVATDSMERIKFLVEIQRVIQADPSVKDVFREIDGFLVVMSLLSTLQDVQDVTVRLDLARNALSVLSDAMLESPRNKAYFNTDFSVVQQTKVGFDALTQSITPFVRDINTTDQTYGLLLGLALGDFSVIDVFSVARERETERVKLRPPLAQLSQGQGRRDSSIPSIARQLNLEDDYEIRYDTYEDYEQDHDITLDPLLATFFPSPTGQTSKPLAESSVSDTSPSTSIISPISSTSKTSHSMTASVSSTTTSFSSFAPSSTSSKSTIPTLTTPSAAVSPMLHLPQVLLSLITLLPYLPQRPKVKSLIAVTSHFREASSNSEDEPSQEGTDIRASTSHSPQQQSSDCINESTLGLSLDQQDNITHEYIPDTLLPHATFKLIERLLAAHHRNMASLNKLGLGGLLFERLYTPNQRLKSESNVTLTNPNFEGDVTPEPVPYALSTAAELLMQKLLRRMLCVGAPTKEVRKIFESLVLESGRRLPVSDTEDDDEDDEEEWAQNRTKRYSSISLGHKDPQLQQPFDTNLLELLTASIKVKMPEHVSFGPTGGAVGHTDGFGVHGYNPNATGGGRGVGIGEGWTFLTWICVENFPSANAGSALLFGIRQGLRHDGKLEFWTNAVSQPATLEKSILVRGRWTHICVVHCPKGAGGYMVPLGIHVDGALTDSLNWPYHRIDQTKTTCVLGCLPNANLKIKIPTAPTTLNPMSSMIPGLPNSASTSLSSIAKEGYENPSVNTRQSGFNFFSGTSALSNSSTTSLAASPSNHSPVSTPKVSPAPTPLKYPTPLPSVSQILSFSPSSTPSKSPAALPYTELSSASASMSSLHLPSSFSAFPPVPAFPKALSTSMFTSQSMPQATAPTFSYAISSATLLSVPVQNVLPRLIHHLGPRYMGLLQDKKLSRFLTYGSATSLSIWLFSLSIQGMQGESVGPGNSNSTASRDSNNVKTSAPRKTSVVGRSTPINRNAPTTTALSSRPPPPQPSRRMTLANLTSAFNLAPSASGASDSGTISSAESVARARKYETERRELVKLLREGTGISEDKVLFYVSSGIVERVVRHKGGEVEDNILGLEESPEDIGLQGSNSLGRKDNWDDITFHGDIMTYRPQCLDVGMWEIGGAGILLRIVEIANTPRTLCSALTILSEALKTSWLNSEDMERIRGYEILAGILRSKSQLIHMPAFEILFEFFGLDFKKPEASTIVNPLAYRIVGLDFDIWARTRKEVQLSHYKHFATLLQVSRYKRFNARQHLCKFGLVKKLLWVLQTRSSANEPDIGRAIVSTLMVVLDQGVFGSFSSSTVSTIAEGRQGQDSINGDKEGDGIKPVIAYLSVNLHECSYLESLNFTLLIPISAQNAMDRGLYPVSPMSTSSHVDRTHTREKAEQVLEGVTTLLASSPDKLEKFMSLLPVTRICLLLLGQNPSPVIACQVLMIINLTLSQSVGGAFNRKFDLVGGWSVMRVVLPRAWDPSVHVAAFDLLLGRVPNNGGRNTDDKSSLSANVSAGGNTDPIACPHILPAILFVLHNGLSEIARADASFMSIDLAMDVLLEELMDLHASNSSFRDLFKLHEPTELLLNALKSFMNATSGNPSTKTTRLNRIYEKCVVLAGMMAHTLGVPANYRDEFFVLVRLRDNANSDSGPSSKPVTKSNDSKPKRPPPLKTRSASTFNNGMDKYDNVVSRIQEWRKSIARTERKRLRKMAQDIQEHHRQAQRLTQWRTSLLMEPGLWSTSTERKWRKKMEPENVKIISAKVVEEHSRGVEELDLEEQSQSPYVMENPPWMNTYDLSVDEDEEALAEDIREDNYRRVRHDLEPGDVIEAVKTATRIIGIDSSPGLLILGQTHLYMLDGLIEGPDGEVIEVRDAPRNLLSVPGTMVELDGIQRAQRWSYNQIVGFSNRAFLFRDVGFEIYFKDARSLLIVFGSKQDRKIIHSRLMAIQGVPNPALDVPTPSILRSPFLSRMGAKLLGSFRDEVSSAQRRWQAREISNFAYLSILNQASGRTPSDATQFPIFPWILKDYESETLDLTSYEAFRDLRKPMGILSPAREVEAISRYTSLESIGEKPFHYGTHFSSSMITCHFLMRLEPFTHMFKRLQGGDWDLPERLFTDIARAYRSASGENRADVRELIPEFFTCPEFLLNVSHVNFGVKDDGEPINDVKLPTWAKKDPLLFIVLHRRALESDYVSENLPAWIDLIWGCKQRDPASCNVFHPLSYEGSVDLDSMADDVEREATIGIIHNFGQTPRKLFTAPHPSRLMHGIRTLPLGTLHGIEEDHNLLSQSAKPIRDIKAPVMQLSVDVFSDKILPSQDFTLHVPGHPHEHVAWNFLDYSLRIYSDKKMVRCYELAHPSCAVFPDQDSLVTGSTDSKVRVWKVTHREHTTLSLSYILTGHRGRIISITASRAWSLIVSGGEDGLVMLWELNRAQYVRSITHNSPVSFVAINESTGYIASCSREKLCLHTINGHQIVSLDVGGGPPDGRITSLAFHEREWSYLGVLATGTVGGSIMLRTWNADETTEDGKAKWQFQTLRTLKNRLDEEDRTSSVTALKFIGETLYFGQDNGKVFSWDLPE</sequence>
<feature type="region of interest" description="Disordered" evidence="5">
    <location>
        <begin position="305"/>
        <end position="324"/>
    </location>
</feature>
<feature type="repeat" description="WD" evidence="3">
    <location>
        <begin position="2429"/>
        <end position="2470"/>
    </location>
</feature>
<name>A0AAV5AI39_9AGAM</name>